<comment type="subcellular location">
    <subcellularLocation>
        <location evidence="1">Cytoplasm</location>
        <location evidence="1">Cytosol</location>
    </subcellularLocation>
</comment>
<dbReference type="Pfam" id="PF02190">
    <property type="entry name" value="LON_substr_bdg"/>
    <property type="match status" value="1"/>
</dbReference>
<dbReference type="Proteomes" id="UP000326939">
    <property type="component" value="Chromosome 13"/>
</dbReference>
<gene>
    <name evidence="9" type="ORF">DKX38_019981</name>
</gene>
<dbReference type="GO" id="GO:0016787">
    <property type="term" value="F:hydrolase activity"/>
    <property type="evidence" value="ECO:0007669"/>
    <property type="project" value="UniProtKB-KW"/>
</dbReference>
<evidence type="ECO:0000256" key="1">
    <source>
        <dbReference type="ARBA" id="ARBA00004514"/>
    </source>
</evidence>
<keyword evidence="6" id="KW-0175">Coiled coil</keyword>
<keyword evidence="4" id="KW-0963">Cytoplasm</keyword>
<organism evidence="9 10">
    <name type="scientific">Salix brachista</name>
    <dbReference type="NCBI Taxonomy" id="2182728"/>
    <lineage>
        <taxon>Eukaryota</taxon>
        <taxon>Viridiplantae</taxon>
        <taxon>Streptophyta</taxon>
        <taxon>Embryophyta</taxon>
        <taxon>Tracheophyta</taxon>
        <taxon>Spermatophyta</taxon>
        <taxon>Magnoliopsida</taxon>
        <taxon>eudicotyledons</taxon>
        <taxon>Gunneridae</taxon>
        <taxon>Pentapetalae</taxon>
        <taxon>rosids</taxon>
        <taxon>fabids</taxon>
        <taxon>Malpighiales</taxon>
        <taxon>Salicaceae</taxon>
        <taxon>Saliceae</taxon>
        <taxon>Salix</taxon>
    </lineage>
</organism>
<dbReference type="PANTHER" id="PTHR46812:SF1">
    <property type="entry name" value="CARBOXYMETHYLENEBUTENOLIDASE HOMOLOG"/>
    <property type="match status" value="1"/>
</dbReference>
<keyword evidence="5" id="KW-0378">Hydrolase</keyword>
<dbReference type="Pfam" id="PF01738">
    <property type="entry name" value="DLH"/>
    <property type="match status" value="1"/>
</dbReference>
<dbReference type="InterPro" id="IPR046336">
    <property type="entry name" value="Lon_prtase_N_sf"/>
</dbReference>
<evidence type="ECO:0000313" key="9">
    <source>
        <dbReference type="EMBL" id="KAB5529900.1"/>
    </source>
</evidence>
<dbReference type="AlphaFoldDB" id="A0A5N5KHX4"/>
<dbReference type="GO" id="GO:0009507">
    <property type="term" value="C:chloroplast"/>
    <property type="evidence" value="ECO:0007669"/>
    <property type="project" value="TreeGrafter"/>
</dbReference>
<proteinExistence type="inferred from homology"/>
<evidence type="ECO:0000259" key="8">
    <source>
        <dbReference type="PROSITE" id="PS51787"/>
    </source>
</evidence>
<feature type="region of interest" description="Disordered" evidence="7">
    <location>
        <begin position="1"/>
        <end position="23"/>
    </location>
</feature>
<reference evidence="10" key="1">
    <citation type="journal article" date="2019" name="Gigascience">
        <title>De novo genome assembly of the endangered Acer yangbiense, a plant species with extremely small populations endemic to Yunnan Province, China.</title>
        <authorList>
            <person name="Yang J."/>
            <person name="Wariss H.M."/>
            <person name="Tao L."/>
            <person name="Zhang R."/>
            <person name="Yun Q."/>
            <person name="Hollingsworth P."/>
            <person name="Dao Z."/>
            <person name="Luo G."/>
            <person name="Guo H."/>
            <person name="Ma Y."/>
            <person name="Sun W."/>
        </authorList>
    </citation>
    <scope>NUCLEOTIDE SEQUENCE [LARGE SCALE GENOMIC DNA]</scope>
    <source>
        <strain evidence="10">cv. br00</strain>
    </source>
</reference>
<comment type="caution">
    <text evidence="9">The sequence shown here is derived from an EMBL/GenBank/DDBJ whole genome shotgun (WGS) entry which is preliminary data.</text>
</comment>
<dbReference type="InterPro" id="IPR042946">
    <property type="entry name" value="CMBL"/>
</dbReference>
<dbReference type="GO" id="GO:0005829">
    <property type="term" value="C:cytosol"/>
    <property type="evidence" value="ECO:0007669"/>
    <property type="project" value="UniProtKB-SubCell"/>
</dbReference>
<dbReference type="SUPFAM" id="SSF88697">
    <property type="entry name" value="PUA domain-like"/>
    <property type="match status" value="1"/>
</dbReference>
<dbReference type="PROSITE" id="PS51787">
    <property type="entry name" value="LON_N"/>
    <property type="match status" value="1"/>
</dbReference>
<name>A0A5N5KHX4_9ROSI</name>
<evidence type="ECO:0000256" key="7">
    <source>
        <dbReference type="SAM" id="MobiDB-lite"/>
    </source>
</evidence>
<dbReference type="InterPro" id="IPR015947">
    <property type="entry name" value="PUA-like_sf"/>
</dbReference>
<feature type="region of interest" description="Disordered" evidence="7">
    <location>
        <begin position="194"/>
        <end position="219"/>
    </location>
</feature>
<evidence type="ECO:0000256" key="2">
    <source>
        <dbReference type="ARBA" id="ARBA00008456"/>
    </source>
</evidence>
<dbReference type="Gene3D" id="2.30.130.40">
    <property type="entry name" value="LON domain-like"/>
    <property type="match status" value="1"/>
</dbReference>
<dbReference type="EMBL" id="VDCV01000013">
    <property type="protein sequence ID" value="KAB5529900.1"/>
    <property type="molecule type" value="Genomic_DNA"/>
</dbReference>
<feature type="compositionally biased region" description="Basic and acidic residues" evidence="7">
    <location>
        <begin position="1"/>
        <end position="11"/>
    </location>
</feature>
<evidence type="ECO:0000256" key="3">
    <source>
        <dbReference type="ARBA" id="ARBA00014180"/>
    </source>
</evidence>
<evidence type="ECO:0000256" key="5">
    <source>
        <dbReference type="ARBA" id="ARBA00022801"/>
    </source>
</evidence>
<feature type="domain" description="Lon N-terminal" evidence="8">
    <location>
        <begin position="312"/>
        <end position="549"/>
    </location>
</feature>
<dbReference type="Gene3D" id="3.40.50.1820">
    <property type="entry name" value="alpha/beta hydrolase"/>
    <property type="match status" value="1"/>
</dbReference>
<comment type="similarity">
    <text evidence="2">Belongs to the dienelactone hydrolase family.</text>
</comment>
<evidence type="ECO:0000256" key="4">
    <source>
        <dbReference type="ARBA" id="ARBA00022490"/>
    </source>
</evidence>
<feature type="coiled-coil region" evidence="6">
    <location>
        <begin position="524"/>
        <end position="551"/>
    </location>
</feature>
<dbReference type="InterPro" id="IPR003111">
    <property type="entry name" value="Lon_prtase_N"/>
</dbReference>
<accession>A0A5N5KHX4</accession>
<dbReference type="PANTHER" id="PTHR46812">
    <property type="entry name" value="CARBOXYMETHYLENEBUTENOLIDASE HOMOLOG"/>
    <property type="match status" value="1"/>
</dbReference>
<dbReference type="InterPro" id="IPR029058">
    <property type="entry name" value="AB_hydrolase_fold"/>
</dbReference>
<protein>
    <recommendedName>
        <fullName evidence="3">Carboxymethylenebutenolidase homolog</fullName>
    </recommendedName>
</protein>
<evidence type="ECO:0000313" key="10">
    <source>
        <dbReference type="Proteomes" id="UP000326939"/>
    </source>
</evidence>
<keyword evidence="10" id="KW-1185">Reference proteome</keyword>
<dbReference type="SUPFAM" id="SSF53474">
    <property type="entry name" value="alpha/beta-Hydrolases"/>
    <property type="match status" value="1"/>
</dbReference>
<dbReference type="InterPro" id="IPR002925">
    <property type="entry name" value="Dienelactn_hydro"/>
</dbReference>
<sequence length="894" mass="98760">MYAFLETRDSWTKSTTKTAETRPGGRRELILRDDPTACMLPARCVGVRSNPTAETRPGGRRELRDESWLTNPTVAIRPDRERDQQTCGVHPTAHASSQPSLLTNPTVGIQPDRERDQWACGAHPTVHGSGQLSGQLSGRLSGQLTGQLTRGIESTVQMAPGEANRQLTRGLNPTAQKMPDGEIELTSGINPTTGINPTAEMQSGGESGGLLTSGRRRERGPPVWMQDYITGEDFSESESNMALIISSSIAILSTVSRIDGTVSRTRVRNSLSLSSRSFHFQVNVNGNHQPFIRRRISKRCRVSPNAASSLELPLLPFNMNEVLVPTESKTLHLYEARYLALLEESLLRKKLFVHFVLDPILISNSGTEASFAARYGCLVNIENIKRLEVGALVSVRGIGRVKLLNFVQSEPYLKGEVIPMQDMVIGSGNEISPKVIAVKDALRSLNSLEIKLKAPKEELLQTCVANSLTWAEKEPSPECDQSFIPSLAERISFAAFQPITSKNQTDLHVADFLTGSTQSETLKLQQQKLRAMDLKDTLQRLDNSLDSVNENISMVAAKLAIQSLEMQRAADMGFVSTASFPFSITITATTTMTSRKPRLLHHHNRHSSRLHFLSKCSLLPLQFQRKCRLNLRRSRRGNAACRVPCSLLKVEEDLDDESCELVSGSGVSIGEGDDRINAYLLKAVKNNNGIGILLLSDIFGFEDSSTRDFAYRVACNGYNVLVPDLFRGDPWTKDRPRAMLEQWITKQEPQRVRKDIDASIKWMVDEFLAAGISKKHGIIGFCFGGGRVIDVLSRDQGAYFGVGVSFYGTRMDPALASTIKVPVLFISGDSDPLCAVSFLKDIEKRIGEGSEVVVFEGRGHGFAHNPSSPEEDEDAEKAFTIMRNWLHEGLVVQN</sequence>
<evidence type="ECO:0000256" key="6">
    <source>
        <dbReference type="SAM" id="Coils"/>
    </source>
</evidence>